<feature type="repeat" description="ANK" evidence="3">
    <location>
        <begin position="493"/>
        <end position="525"/>
    </location>
</feature>
<dbReference type="InterPro" id="IPR049050">
    <property type="entry name" value="nSTAND3"/>
</dbReference>
<dbReference type="PANTHER" id="PTHR24198:SF165">
    <property type="entry name" value="ANKYRIN REPEAT-CONTAINING PROTEIN-RELATED"/>
    <property type="match status" value="1"/>
</dbReference>
<organism evidence="5 6">
    <name type="scientific">Mytilus coruscus</name>
    <name type="common">Sea mussel</name>
    <dbReference type="NCBI Taxonomy" id="42192"/>
    <lineage>
        <taxon>Eukaryota</taxon>
        <taxon>Metazoa</taxon>
        <taxon>Spiralia</taxon>
        <taxon>Lophotrochozoa</taxon>
        <taxon>Mollusca</taxon>
        <taxon>Bivalvia</taxon>
        <taxon>Autobranchia</taxon>
        <taxon>Pteriomorphia</taxon>
        <taxon>Mytilida</taxon>
        <taxon>Mytiloidea</taxon>
        <taxon>Mytilidae</taxon>
        <taxon>Mytilinae</taxon>
        <taxon>Mytilus</taxon>
    </lineage>
</organism>
<evidence type="ECO:0000256" key="3">
    <source>
        <dbReference type="PROSITE-ProRule" id="PRU00023"/>
    </source>
</evidence>
<evidence type="ECO:0000256" key="1">
    <source>
        <dbReference type="ARBA" id="ARBA00022737"/>
    </source>
</evidence>
<dbReference type="Gene3D" id="1.25.40.20">
    <property type="entry name" value="Ankyrin repeat-containing domain"/>
    <property type="match status" value="3"/>
</dbReference>
<dbReference type="OrthoDB" id="6125530at2759"/>
<dbReference type="Pfam" id="PF12796">
    <property type="entry name" value="Ank_2"/>
    <property type="match status" value="4"/>
</dbReference>
<dbReference type="PROSITE" id="PS50297">
    <property type="entry name" value="ANK_REP_REGION"/>
    <property type="match status" value="8"/>
</dbReference>
<feature type="repeat" description="ANK" evidence="3">
    <location>
        <begin position="691"/>
        <end position="723"/>
    </location>
</feature>
<evidence type="ECO:0000313" key="6">
    <source>
        <dbReference type="Proteomes" id="UP000507470"/>
    </source>
</evidence>
<sequence length="822" mass="93823">MKWRKRQANFEVTHASTKVLNTVKTHGFVILSGPPGSGKSALAYNTAFMLEKNEEFKILPVSSPDEIRKYLLPETKQVFIIDDPVGKYTVDDISIQRWKNEENFLKKTFISCSNSKLILTCRSYIYKCGFCRKLQVLPIQCDMLSDNLKLSVDERSRIGNRYNIPELNDVTLKMYDFFPLLCANYSEHEDTVMFFVNPYRVLTKEMINIKEKSDIAFLAIALLVVLDNSIERDMLSLENHTIKELLNYLCNECGFKFFPSTTSLLSALSDLIGTYVKEDDNIFSCINDSLFKTLSFIVGNDIIYCILKYGSSKFLANRLQLASIQQEHDESTITVKHEQEELYFKRLLSDIRKGYHSDVLSGIQMKHLRFRTSMIKYIKRLKANDLKRNGDNYTPLHVVSEHGYDDLANELIKLNKEHILYKDKLKRSPLFIACLGGHCKVARTLLVHNKDAIHITNNSDLAPLDAASSNGHYSTVEVLLEYKADVKRKDKKTKKTALYRACENGHYNVVCLLLRHNSDVYNTDTNGLKAVHIACSKGHSKIVDRLLKYKGMINERDAYDRTPLFIACEENHQNIVDTLLQNKANVNQTNKENMTPLHKACENRNEKIVGRLLDKYAKVNVQSVDGLSPLYISCLKGENRIVEILLDKKAEVNIATNQGWTPLLISCSEDHLEICEVLQRSGANINKADKFEFTPLHIACREKHKRIVRFLIECNANVNAVNRQKESPLYISCINESSEIVELLLRKDADVKLCEEKGNSPLHAACLKGNKQIVQLLLDNQADKNKRNNAGKTPFDVVQGIERDKIVEMLNSDIIGGIFNNK</sequence>
<dbReference type="SUPFAM" id="SSF52540">
    <property type="entry name" value="P-loop containing nucleoside triphosphate hydrolases"/>
    <property type="match status" value="1"/>
</dbReference>
<dbReference type="Pfam" id="PF20720">
    <property type="entry name" value="nSTAND3"/>
    <property type="match status" value="1"/>
</dbReference>
<feature type="repeat" description="ANK" evidence="3">
    <location>
        <begin position="658"/>
        <end position="690"/>
    </location>
</feature>
<feature type="repeat" description="ANK" evidence="3">
    <location>
        <begin position="757"/>
        <end position="789"/>
    </location>
</feature>
<feature type="repeat" description="ANK" evidence="3">
    <location>
        <begin position="526"/>
        <end position="558"/>
    </location>
</feature>
<dbReference type="PANTHER" id="PTHR24198">
    <property type="entry name" value="ANKYRIN REPEAT AND PROTEIN KINASE DOMAIN-CONTAINING PROTEIN"/>
    <property type="match status" value="1"/>
</dbReference>
<dbReference type="Proteomes" id="UP000507470">
    <property type="component" value="Unassembled WGS sequence"/>
</dbReference>
<dbReference type="SMART" id="SM00248">
    <property type="entry name" value="ANK"/>
    <property type="match status" value="12"/>
</dbReference>
<dbReference type="InterPro" id="IPR036770">
    <property type="entry name" value="Ankyrin_rpt-contain_sf"/>
</dbReference>
<proteinExistence type="predicted"/>
<gene>
    <name evidence="5" type="ORF">MCOR_27813</name>
</gene>
<keyword evidence="1" id="KW-0677">Repeat</keyword>
<feature type="domain" description="Novel STAND NTPase 3" evidence="4">
    <location>
        <begin position="11"/>
        <end position="158"/>
    </location>
</feature>
<evidence type="ECO:0000313" key="5">
    <source>
        <dbReference type="EMBL" id="CAC5392911.1"/>
    </source>
</evidence>
<evidence type="ECO:0000256" key="2">
    <source>
        <dbReference type="ARBA" id="ARBA00023043"/>
    </source>
</evidence>
<feature type="repeat" description="ANK" evidence="3">
    <location>
        <begin position="559"/>
        <end position="591"/>
    </location>
</feature>
<dbReference type="InterPro" id="IPR027417">
    <property type="entry name" value="P-loop_NTPase"/>
</dbReference>
<feature type="repeat" description="ANK" evidence="3">
    <location>
        <begin position="724"/>
        <end position="756"/>
    </location>
</feature>
<accession>A0A6J8CBH6</accession>
<dbReference type="InterPro" id="IPR002110">
    <property type="entry name" value="Ankyrin_rpt"/>
</dbReference>
<evidence type="ECO:0000259" key="4">
    <source>
        <dbReference type="Pfam" id="PF20720"/>
    </source>
</evidence>
<dbReference type="SUPFAM" id="SSF48403">
    <property type="entry name" value="Ankyrin repeat"/>
    <property type="match status" value="2"/>
</dbReference>
<protein>
    <recommendedName>
        <fullName evidence="4">Novel STAND NTPase 3 domain-containing protein</fullName>
    </recommendedName>
</protein>
<feature type="repeat" description="ANK" evidence="3">
    <location>
        <begin position="592"/>
        <end position="624"/>
    </location>
</feature>
<dbReference type="PROSITE" id="PS50088">
    <property type="entry name" value="ANK_REPEAT"/>
    <property type="match status" value="10"/>
</dbReference>
<name>A0A6J8CBH6_MYTCO</name>
<reference evidence="5 6" key="1">
    <citation type="submission" date="2020-06" db="EMBL/GenBank/DDBJ databases">
        <authorList>
            <person name="Li R."/>
            <person name="Bekaert M."/>
        </authorList>
    </citation>
    <scope>NUCLEOTIDE SEQUENCE [LARGE SCALE GENOMIC DNA]</scope>
    <source>
        <strain evidence="6">wild</strain>
    </source>
</reference>
<dbReference type="AlphaFoldDB" id="A0A6J8CBH6"/>
<feature type="repeat" description="ANK" evidence="3">
    <location>
        <begin position="625"/>
        <end position="657"/>
    </location>
</feature>
<dbReference type="EMBL" id="CACVKT020005092">
    <property type="protein sequence ID" value="CAC5392911.1"/>
    <property type="molecule type" value="Genomic_DNA"/>
</dbReference>
<keyword evidence="2 3" id="KW-0040">ANK repeat</keyword>
<feature type="repeat" description="ANK" evidence="3">
    <location>
        <begin position="459"/>
        <end position="491"/>
    </location>
</feature>
<keyword evidence="6" id="KW-1185">Reference proteome</keyword>